<evidence type="ECO:0000313" key="9">
    <source>
        <dbReference type="Proteomes" id="UP000076623"/>
    </source>
</evidence>
<dbReference type="PANTHER" id="PTHR43731">
    <property type="entry name" value="RHOMBOID PROTEASE"/>
    <property type="match status" value="1"/>
</dbReference>
<keyword evidence="9" id="KW-1185">Reference proteome</keyword>
<evidence type="ECO:0000256" key="2">
    <source>
        <dbReference type="ARBA" id="ARBA00009045"/>
    </source>
</evidence>
<evidence type="ECO:0000256" key="5">
    <source>
        <dbReference type="ARBA" id="ARBA00022989"/>
    </source>
</evidence>
<proteinExistence type="inferred from homology"/>
<organism evidence="8 9">
    <name type="scientific">Fictibacillus phosphorivorans</name>
    <dbReference type="NCBI Taxonomy" id="1221500"/>
    <lineage>
        <taxon>Bacteria</taxon>
        <taxon>Bacillati</taxon>
        <taxon>Bacillota</taxon>
        <taxon>Bacilli</taxon>
        <taxon>Bacillales</taxon>
        <taxon>Fictibacillaceae</taxon>
        <taxon>Fictibacillus</taxon>
    </lineage>
</organism>
<dbReference type="GO" id="GO:0006508">
    <property type="term" value="P:proteolysis"/>
    <property type="evidence" value="ECO:0007669"/>
    <property type="project" value="UniProtKB-KW"/>
</dbReference>
<protein>
    <submittedName>
        <fullName evidence="8">Rhomboid family intramembrane serine protease</fullName>
    </submittedName>
</protein>
<keyword evidence="5" id="KW-1133">Transmembrane helix</keyword>
<dbReference type="SUPFAM" id="SSF144091">
    <property type="entry name" value="Rhomboid-like"/>
    <property type="match status" value="1"/>
</dbReference>
<comment type="subcellular location">
    <subcellularLocation>
        <location evidence="1">Membrane</location>
        <topology evidence="1">Multi-pass membrane protein</topology>
    </subcellularLocation>
</comment>
<dbReference type="PANTHER" id="PTHR43731:SF14">
    <property type="entry name" value="PRESENILIN-ASSOCIATED RHOMBOID-LIKE PROTEIN, MITOCHONDRIAL"/>
    <property type="match status" value="1"/>
</dbReference>
<dbReference type="InterPro" id="IPR022764">
    <property type="entry name" value="Peptidase_S54_rhomboid_dom"/>
</dbReference>
<evidence type="ECO:0000259" key="7">
    <source>
        <dbReference type="Pfam" id="PF01694"/>
    </source>
</evidence>
<dbReference type="AlphaFoldDB" id="A0A160IIR2"/>
<comment type="similarity">
    <text evidence="2">Belongs to the peptidase S54 family.</text>
</comment>
<evidence type="ECO:0000256" key="6">
    <source>
        <dbReference type="ARBA" id="ARBA00023136"/>
    </source>
</evidence>
<evidence type="ECO:0000256" key="4">
    <source>
        <dbReference type="ARBA" id="ARBA00022801"/>
    </source>
</evidence>
<dbReference type="OrthoDB" id="9813074at2"/>
<keyword evidence="3" id="KW-0812">Transmembrane</keyword>
<gene>
    <name evidence="8" type="ORF">ABE65_001170</name>
</gene>
<reference evidence="8 9" key="1">
    <citation type="submission" date="2016-04" db="EMBL/GenBank/DDBJ databases">
        <title>Complete genome sequence of Fictibacillus phosphorivorans G25-29, a strain toxic to nematodes.</title>
        <authorList>
            <person name="Zheng Z."/>
        </authorList>
    </citation>
    <scope>NUCLEOTIDE SEQUENCE [LARGE SCALE GENOMIC DNA]</scope>
    <source>
        <strain evidence="8 9">G25-29</strain>
    </source>
</reference>
<dbReference type="GO" id="GO:0004252">
    <property type="term" value="F:serine-type endopeptidase activity"/>
    <property type="evidence" value="ECO:0007669"/>
    <property type="project" value="InterPro"/>
</dbReference>
<dbReference type="Proteomes" id="UP000076623">
    <property type="component" value="Chromosome"/>
</dbReference>
<keyword evidence="6" id="KW-0472">Membrane</keyword>
<evidence type="ECO:0000256" key="1">
    <source>
        <dbReference type="ARBA" id="ARBA00004141"/>
    </source>
</evidence>
<dbReference type="Pfam" id="PF01694">
    <property type="entry name" value="Rhomboid"/>
    <property type="match status" value="1"/>
</dbReference>
<name>A0A160IIR2_9BACL</name>
<dbReference type="KEGG" id="fpn:ABE65_001170"/>
<keyword evidence="8" id="KW-0645">Protease</keyword>
<dbReference type="GO" id="GO:0016020">
    <property type="term" value="C:membrane"/>
    <property type="evidence" value="ECO:0007669"/>
    <property type="project" value="UniProtKB-SubCell"/>
</dbReference>
<feature type="domain" description="Peptidase S54 rhomboid" evidence="7">
    <location>
        <begin position="55"/>
        <end position="191"/>
    </location>
</feature>
<evidence type="ECO:0000313" key="8">
    <source>
        <dbReference type="EMBL" id="ANC75546.1"/>
    </source>
</evidence>
<dbReference type="InterPro" id="IPR035952">
    <property type="entry name" value="Rhomboid-like_sf"/>
</dbReference>
<sequence>MFIRDESFQTFIRRYPIVTFLVAAHIIVFLLINFTPFSTSLYHFMVGSNYYITAGEYWRLFTPIVTHEAAGHLIFNSFSLVLFGPALEGILGKVRFIIGYVGAGLIANIATLLLLPLSYAHIGASGAIFGLFGIYVYMLYNHRQYIDQANTQILLVVLGISLVTTFMNARINVMGHLFGLIGGAALAPIIFASLHRKKKRW</sequence>
<evidence type="ECO:0000256" key="3">
    <source>
        <dbReference type="ARBA" id="ARBA00022692"/>
    </source>
</evidence>
<dbReference type="InterPro" id="IPR050925">
    <property type="entry name" value="Rhomboid_protease_S54"/>
</dbReference>
<dbReference type="STRING" id="1221500.ABE65_001170"/>
<accession>A0A160IIR2</accession>
<dbReference type="Gene3D" id="1.20.1540.10">
    <property type="entry name" value="Rhomboid-like"/>
    <property type="match status" value="1"/>
</dbReference>
<keyword evidence="4" id="KW-0378">Hydrolase</keyword>
<dbReference type="EMBL" id="CP015378">
    <property type="protein sequence ID" value="ANC75546.1"/>
    <property type="molecule type" value="Genomic_DNA"/>
</dbReference>
<dbReference type="RefSeq" id="WP_066390794.1">
    <property type="nucleotide sequence ID" value="NZ_CP015378.1"/>
</dbReference>